<evidence type="ECO:0000313" key="3">
    <source>
        <dbReference type="Proteomes" id="UP000176241"/>
    </source>
</evidence>
<protein>
    <recommendedName>
        <fullName evidence="1">bAvd-like domain-containing protein</fullName>
    </recommendedName>
</protein>
<dbReference type="Gene3D" id="1.20.1440.60">
    <property type="entry name" value="23S rRNA-intervening sequence"/>
    <property type="match status" value="1"/>
</dbReference>
<proteinExistence type="predicted"/>
<dbReference type="Pfam" id="PF22296">
    <property type="entry name" value="bAvd"/>
    <property type="match status" value="1"/>
</dbReference>
<dbReference type="CDD" id="cd16376">
    <property type="entry name" value="Avd_like"/>
    <property type="match status" value="1"/>
</dbReference>
<dbReference type="InterPro" id="IPR055360">
    <property type="entry name" value="bAvd"/>
</dbReference>
<dbReference type="InterPro" id="IPR036583">
    <property type="entry name" value="23S_rRNA_IVS_sf"/>
</dbReference>
<comment type="caution">
    <text evidence="2">The sequence shown here is derived from an EMBL/GenBank/DDBJ whole genome shotgun (WGS) entry which is preliminary data.</text>
</comment>
<dbReference type="STRING" id="1797533.A2731_01945"/>
<feature type="domain" description="bAvd-like" evidence="1">
    <location>
        <begin position="16"/>
        <end position="117"/>
    </location>
</feature>
<organism evidence="2 3">
    <name type="scientific">Candidatus Buchananbacteria bacterium RIFCSPHIGHO2_01_FULL_39_8</name>
    <dbReference type="NCBI Taxonomy" id="1797533"/>
    <lineage>
        <taxon>Bacteria</taxon>
        <taxon>Candidatus Buchananiibacteriota</taxon>
    </lineage>
</organism>
<accession>A0A1G1Y0R7</accession>
<gene>
    <name evidence="2" type="ORF">A2731_01945</name>
</gene>
<dbReference type="NCBIfam" id="NF033474">
    <property type="entry name" value="DivGenRetAVD"/>
    <property type="match status" value="1"/>
</dbReference>
<sequence>MDYHIDKLLDTPLILKTYELYKKFYDYVTLFPKKDKYTLGTKCETYILTVLELLIAASNTSKDKKLILVQQASVKFDTLKILLRLCKDIKALDEKKYIILQGSIQEIGKMLGGWQRSLA</sequence>
<dbReference type="EMBL" id="MHIC01000008">
    <property type="protein sequence ID" value="OGY45862.1"/>
    <property type="molecule type" value="Genomic_DNA"/>
</dbReference>
<dbReference type="AlphaFoldDB" id="A0A1G1Y0R7"/>
<evidence type="ECO:0000313" key="2">
    <source>
        <dbReference type="EMBL" id="OGY45862.1"/>
    </source>
</evidence>
<reference evidence="2 3" key="1">
    <citation type="journal article" date="2016" name="Nat. Commun.">
        <title>Thousands of microbial genomes shed light on interconnected biogeochemical processes in an aquifer system.</title>
        <authorList>
            <person name="Anantharaman K."/>
            <person name="Brown C.T."/>
            <person name="Hug L.A."/>
            <person name="Sharon I."/>
            <person name="Castelle C.J."/>
            <person name="Probst A.J."/>
            <person name="Thomas B.C."/>
            <person name="Singh A."/>
            <person name="Wilkins M.J."/>
            <person name="Karaoz U."/>
            <person name="Brodie E.L."/>
            <person name="Williams K.H."/>
            <person name="Hubbard S.S."/>
            <person name="Banfield J.F."/>
        </authorList>
    </citation>
    <scope>NUCLEOTIDE SEQUENCE [LARGE SCALE GENOMIC DNA]</scope>
</reference>
<dbReference type="SUPFAM" id="SSF158446">
    <property type="entry name" value="IVS-encoded protein-like"/>
    <property type="match status" value="1"/>
</dbReference>
<evidence type="ECO:0000259" key="1">
    <source>
        <dbReference type="Pfam" id="PF22296"/>
    </source>
</evidence>
<name>A0A1G1Y0R7_9BACT</name>
<dbReference type="Proteomes" id="UP000176241">
    <property type="component" value="Unassembled WGS sequence"/>
</dbReference>